<comment type="caution">
    <text evidence="2">The sequence shown here is derived from an EMBL/GenBank/DDBJ whole genome shotgun (WGS) entry which is preliminary data.</text>
</comment>
<feature type="transmembrane region" description="Helical" evidence="1">
    <location>
        <begin position="26"/>
        <end position="47"/>
    </location>
</feature>
<keyword evidence="1" id="KW-0472">Membrane</keyword>
<organism evidence="2 3">
    <name type="scientific">Malus domestica</name>
    <name type="common">Apple</name>
    <name type="synonym">Pyrus malus</name>
    <dbReference type="NCBI Taxonomy" id="3750"/>
    <lineage>
        <taxon>Eukaryota</taxon>
        <taxon>Viridiplantae</taxon>
        <taxon>Streptophyta</taxon>
        <taxon>Embryophyta</taxon>
        <taxon>Tracheophyta</taxon>
        <taxon>Spermatophyta</taxon>
        <taxon>Magnoliopsida</taxon>
        <taxon>eudicotyledons</taxon>
        <taxon>Gunneridae</taxon>
        <taxon>Pentapetalae</taxon>
        <taxon>rosids</taxon>
        <taxon>fabids</taxon>
        <taxon>Rosales</taxon>
        <taxon>Rosaceae</taxon>
        <taxon>Amygdaloideae</taxon>
        <taxon>Maleae</taxon>
        <taxon>Malus</taxon>
    </lineage>
</organism>
<reference evidence="2 3" key="1">
    <citation type="submission" date="2018-10" db="EMBL/GenBank/DDBJ databases">
        <title>A high-quality apple genome assembly.</title>
        <authorList>
            <person name="Hu J."/>
        </authorList>
    </citation>
    <scope>NUCLEOTIDE SEQUENCE [LARGE SCALE GENOMIC DNA]</scope>
    <source>
        <strain evidence="3">cv. HFTH1</strain>
        <tissue evidence="2">Young leaf</tissue>
    </source>
</reference>
<dbReference type="PANTHER" id="PTHR34115">
    <property type="entry name" value="PROTEIN, PUTATIVE-RELATED"/>
    <property type="match status" value="1"/>
</dbReference>
<dbReference type="Proteomes" id="UP000290289">
    <property type="component" value="Chromosome 9"/>
</dbReference>
<evidence type="ECO:0000313" key="2">
    <source>
        <dbReference type="EMBL" id="RXH89624.1"/>
    </source>
</evidence>
<feature type="transmembrane region" description="Helical" evidence="1">
    <location>
        <begin position="87"/>
        <end position="107"/>
    </location>
</feature>
<evidence type="ECO:0000256" key="1">
    <source>
        <dbReference type="SAM" id="Phobius"/>
    </source>
</evidence>
<feature type="transmembrane region" description="Helical" evidence="1">
    <location>
        <begin position="53"/>
        <end position="75"/>
    </location>
</feature>
<keyword evidence="1" id="KW-1133">Transmembrane helix</keyword>
<gene>
    <name evidence="2" type="ORF">DVH24_031981</name>
</gene>
<dbReference type="InterPro" id="IPR053258">
    <property type="entry name" value="Ca-permeable_cation_channel"/>
</dbReference>
<evidence type="ECO:0000313" key="3">
    <source>
        <dbReference type="Proteomes" id="UP000290289"/>
    </source>
</evidence>
<proteinExistence type="predicted"/>
<accession>A0A498J5W2</accession>
<keyword evidence="1" id="KW-0812">Transmembrane</keyword>
<name>A0A498J5W2_MALDO</name>
<dbReference type="PANTHER" id="PTHR34115:SF13">
    <property type="entry name" value="RPB1A"/>
    <property type="match status" value="1"/>
</dbReference>
<feature type="transmembrane region" description="Helical" evidence="1">
    <location>
        <begin position="219"/>
        <end position="238"/>
    </location>
</feature>
<dbReference type="AlphaFoldDB" id="A0A498J5W2"/>
<feature type="transmembrane region" description="Helical" evidence="1">
    <location>
        <begin position="113"/>
        <end position="131"/>
    </location>
</feature>
<sequence>MDVGTSANSPRISAGTREDSGPHKCIFFLLTMLGLLLQVKCAALQVSPFDTNYVIVLMLIADLFAYAGTLAVVKILQASHNSNLYELMNKISLLCGTFALILLTFLLIPDFGWFALACWVICFVITMVKSYPTLKRLCISTTNAADMLHYVIHKLKELNMRLNGGLLGVKHATGDLRSPFVTDHKTVVMFIVDLFAYAGALATAKILQTSNHTNIYERMNNINLLCGTLAAILLALLLDPDFGRFTLAFQAPPNSDLAESIMNKISLLVGTLVLILELVLVSGLGP</sequence>
<dbReference type="EMBL" id="RDQH01000335">
    <property type="protein sequence ID" value="RXH89624.1"/>
    <property type="molecule type" value="Genomic_DNA"/>
</dbReference>
<keyword evidence="3" id="KW-1185">Reference proteome</keyword>
<protein>
    <submittedName>
        <fullName evidence="2">Uncharacterized protein</fullName>
    </submittedName>
</protein>
<feature type="transmembrane region" description="Helical" evidence="1">
    <location>
        <begin position="265"/>
        <end position="285"/>
    </location>
</feature>